<protein>
    <recommendedName>
        <fullName evidence="3">Lipoprotein</fullName>
    </recommendedName>
</protein>
<dbReference type="PROSITE" id="PS51257">
    <property type="entry name" value="PROKAR_LIPOPROTEIN"/>
    <property type="match status" value="1"/>
</dbReference>
<proteinExistence type="predicted"/>
<evidence type="ECO:0008006" key="3">
    <source>
        <dbReference type="Google" id="ProtNLM"/>
    </source>
</evidence>
<reference evidence="2" key="1">
    <citation type="submission" date="2018-05" db="EMBL/GenBank/DDBJ databases">
        <authorList>
            <person name="Lanie J.A."/>
            <person name="Ng W.-L."/>
            <person name="Kazmierczak K.M."/>
            <person name="Andrzejewski T.M."/>
            <person name="Davidsen T.M."/>
            <person name="Wayne K.J."/>
            <person name="Tettelin H."/>
            <person name="Glass J.I."/>
            <person name="Rusch D."/>
            <person name="Podicherti R."/>
            <person name="Tsui H.-C.T."/>
            <person name="Winkler M.E."/>
        </authorList>
    </citation>
    <scope>NUCLEOTIDE SEQUENCE</scope>
</reference>
<name>A0A381ZYA8_9ZZZZ</name>
<feature type="compositionally biased region" description="Polar residues" evidence="1">
    <location>
        <begin position="38"/>
        <end position="70"/>
    </location>
</feature>
<evidence type="ECO:0000313" key="2">
    <source>
        <dbReference type="EMBL" id="SVA93703.1"/>
    </source>
</evidence>
<feature type="compositionally biased region" description="Low complexity" evidence="1">
    <location>
        <begin position="25"/>
        <end position="37"/>
    </location>
</feature>
<sequence>MRFIHLCVIISMAMMFAACAKKSDSSSSSSTTTTDSSMVTAMPSNLSVSSNTESGASVSSRTAGRTSSSEISDDSDPKKHKDKVARLEAVLNSDDINQCHKAIPKKMKGSGGSVNCFGPELAYVNHPSDNSSDGTLPTGDLGIWTAYSDNATEEACAVGQMNMLLRKVGRKVDLAMGITAMMICAAKNDGLSKPSVGGDALDVTASVAKTKVKDKRGGMEVTSATLKRSTVASTSKIKYTSKLTGSFTYTLDDGTTSSQSFKIKFQHVPDTDSTDSVKAGEGLVQMWQEKISETDGNCGGTTLDVVTSVAYKNTSDNLSFRAVKAKFADSMTSNEFFNSSDGEVVGTSIIDDSSAGWCADLNVIRANIDKDGFGKVGYAWQAGKGDGFTRTFNIKTDNSSGTLTGDAYFGFNPHPDNSSGTNKYRTTNIDRMICNWAGPGQDINRAGESKVQRQQLSYDSTNNVWKSTSDNITFAPTNDCDFDNSSYGSTTFGGSGASITNNLESISSYQTNFGSQPTKPSPTLE</sequence>
<dbReference type="AlphaFoldDB" id="A0A381ZYA8"/>
<gene>
    <name evidence="2" type="ORF">METZ01_LOCUS146557</name>
</gene>
<evidence type="ECO:0000256" key="1">
    <source>
        <dbReference type="SAM" id="MobiDB-lite"/>
    </source>
</evidence>
<organism evidence="2">
    <name type="scientific">marine metagenome</name>
    <dbReference type="NCBI Taxonomy" id="408172"/>
    <lineage>
        <taxon>unclassified sequences</taxon>
        <taxon>metagenomes</taxon>
        <taxon>ecological metagenomes</taxon>
    </lineage>
</organism>
<dbReference type="EMBL" id="UINC01022970">
    <property type="protein sequence ID" value="SVA93703.1"/>
    <property type="molecule type" value="Genomic_DNA"/>
</dbReference>
<feature type="region of interest" description="Disordered" evidence="1">
    <location>
        <begin position="23"/>
        <end position="82"/>
    </location>
</feature>
<accession>A0A381ZYA8</accession>